<sequence>MAKYNLLLLLSAIALSLGISGCESLPFFGGDNFDDGGDSEIVVQDPPPPPQELPEAEEEEAEEDPDFEDPLVTGEAAQTAAAQGLIRLPSGEVLRQSVQEQAGRSDPFATIPVAPTTRTQIAQAAAPPPGAPGAPGSPAPARPPITPIRIPQRPPSPFDGVRASDRLPPPRVPNPQGQGVPVSPGQAPSGDTAQTPPAPGIPAAPTETPSVPGIPSPNGVEPPRPDFIPDLPSLPEPTLAQAVQVTGVVTVNGETRAILQAPTEKSRYVRVGDYLANGQVLVKRIEVRGRAQPVVILEELGMEVTRAVGEPPASETPSETVSLRRGRPSS</sequence>
<evidence type="ECO:0000256" key="1">
    <source>
        <dbReference type="SAM" id="MobiDB-lite"/>
    </source>
</evidence>
<evidence type="ECO:0000256" key="2">
    <source>
        <dbReference type="SAM" id="SignalP"/>
    </source>
</evidence>
<feature type="chain" id="PRO_5045367674" evidence="2">
    <location>
        <begin position="22"/>
        <end position="330"/>
    </location>
</feature>
<feature type="signal peptide" evidence="2">
    <location>
        <begin position="1"/>
        <end position="21"/>
    </location>
</feature>
<feature type="region of interest" description="Disordered" evidence="1">
    <location>
        <begin position="30"/>
        <end position="70"/>
    </location>
</feature>
<dbReference type="PROSITE" id="PS51257">
    <property type="entry name" value="PROKAR_LIPOPROTEIN"/>
    <property type="match status" value="1"/>
</dbReference>
<proteinExistence type="predicted"/>
<keyword evidence="2" id="KW-0732">Signal</keyword>
<dbReference type="Proteomes" id="UP001526426">
    <property type="component" value="Unassembled WGS sequence"/>
</dbReference>
<name>A0ABT3L3A0_9CYAN</name>
<feature type="compositionally biased region" description="Low complexity" evidence="1">
    <location>
        <begin position="114"/>
        <end position="125"/>
    </location>
</feature>
<feature type="compositionally biased region" description="Pro residues" evidence="1">
    <location>
        <begin position="126"/>
        <end position="157"/>
    </location>
</feature>
<accession>A0ABT3L3A0</accession>
<evidence type="ECO:0000313" key="4">
    <source>
        <dbReference type="Proteomes" id="UP001526426"/>
    </source>
</evidence>
<reference evidence="3 4" key="1">
    <citation type="submission" date="2021-08" db="EMBL/GenBank/DDBJ databases">
        <title>Draft genome sequence of Spirulina subsalsa with high tolerance to salinity and hype-accumulation of phycocyanin.</title>
        <authorList>
            <person name="Pei H."/>
            <person name="Jiang L."/>
        </authorList>
    </citation>
    <scope>NUCLEOTIDE SEQUENCE [LARGE SCALE GENOMIC DNA]</scope>
    <source>
        <strain evidence="3 4">FACHB-351</strain>
    </source>
</reference>
<dbReference type="RefSeq" id="WP_265263691.1">
    <property type="nucleotide sequence ID" value="NZ_JAIHOM010000024.1"/>
</dbReference>
<gene>
    <name evidence="3" type="ORF">K4A83_06715</name>
</gene>
<feature type="compositionally biased region" description="Acidic residues" evidence="1">
    <location>
        <begin position="54"/>
        <end position="69"/>
    </location>
</feature>
<dbReference type="EMBL" id="JAIHOM010000024">
    <property type="protein sequence ID" value="MCW6035963.1"/>
    <property type="molecule type" value="Genomic_DNA"/>
</dbReference>
<comment type="caution">
    <text evidence="3">The sequence shown here is derived from an EMBL/GenBank/DDBJ whole genome shotgun (WGS) entry which is preliminary data.</text>
</comment>
<organism evidence="3 4">
    <name type="scientific">Spirulina subsalsa FACHB-351</name>
    <dbReference type="NCBI Taxonomy" id="234711"/>
    <lineage>
        <taxon>Bacteria</taxon>
        <taxon>Bacillati</taxon>
        <taxon>Cyanobacteriota</taxon>
        <taxon>Cyanophyceae</taxon>
        <taxon>Spirulinales</taxon>
        <taxon>Spirulinaceae</taxon>
        <taxon>Spirulina</taxon>
    </lineage>
</organism>
<evidence type="ECO:0000313" key="3">
    <source>
        <dbReference type="EMBL" id="MCW6035963.1"/>
    </source>
</evidence>
<protein>
    <submittedName>
        <fullName evidence="3">Uncharacterized protein</fullName>
    </submittedName>
</protein>
<feature type="region of interest" description="Disordered" evidence="1">
    <location>
        <begin position="97"/>
        <end position="235"/>
    </location>
</feature>
<feature type="compositionally biased region" description="Pro residues" evidence="1">
    <location>
        <begin position="212"/>
        <end position="226"/>
    </location>
</feature>
<keyword evidence="4" id="KW-1185">Reference proteome</keyword>
<feature type="region of interest" description="Disordered" evidence="1">
    <location>
        <begin position="307"/>
        <end position="330"/>
    </location>
</feature>